<dbReference type="SUPFAM" id="SSF51206">
    <property type="entry name" value="cAMP-binding domain-like"/>
    <property type="match status" value="1"/>
</dbReference>
<dbReference type="InterPro" id="IPR014710">
    <property type="entry name" value="RmlC-like_jellyroll"/>
</dbReference>
<keyword evidence="6" id="KW-1185">Reference proteome</keyword>
<keyword evidence="1" id="KW-0805">Transcription regulation</keyword>
<dbReference type="PROSITE" id="PS51063">
    <property type="entry name" value="HTH_CRP_2"/>
    <property type="match status" value="1"/>
</dbReference>
<evidence type="ECO:0000256" key="3">
    <source>
        <dbReference type="ARBA" id="ARBA00023163"/>
    </source>
</evidence>
<dbReference type="CDD" id="cd00038">
    <property type="entry name" value="CAP_ED"/>
    <property type="match status" value="1"/>
</dbReference>
<evidence type="ECO:0000256" key="2">
    <source>
        <dbReference type="ARBA" id="ARBA00023125"/>
    </source>
</evidence>
<comment type="caution">
    <text evidence="5">The sequence shown here is derived from an EMBL/GenBank/DDBJ whole genome shotgun (WGS) entry which is preliminary data.</text>
</comment>
<dbReference type="InterPro" id="IPR018490">
    <property type="entry name" value="cNMP-bd_dom_sf"/>
</dbReference>
<dbReference type="AlphaFoldDB" id="K8P5H5"/>
<dbReference type="Gene3D" id="1.10.10.10">
    <property type="entry name" value="Winged helix-like DNA-binding domain superfamily/Winged helix DNA-binding domain"/>
    <property type="match status" value="1"/>
</dbReference>
<evidence type="ECO:0000256" key="1">
    <source>
        <dbReference type="ARBA" id="ARBA00023015"/>
    </source>
</evidence>
<dbReference type="GO" id="GO:0006355">
    <property type="term" value="P:regulation of DNA-templated transcription"/>
    <property type="evidence" value="ECO:0007669"/>
    <property type="project" value="InterPro"/>
</dbReference>
<protein>
    <recommendedName>
        <fullName evidence="4">HTH crp-type domain-containing protein</fullName>
    </recommendedName>
</protein>
<dbReference type="InterPro" id="IPR036388">
    <property type="entry name" value="WH-like_DNA-bd_sf"/>
</dbReference>
<proteinExistence type="predicted"/>
<dbReference type="SUPFAM" id="SSF46785">
    <property type="entry name" value="Winged helix' DNA-binding domain"/>
    <property type="match status" value="1"/>
</dbReference>
<dbReference type="GO" id="GO:0003677">
    <property type="term" value="F:DNA binding"/>
    <property type="evidence" value="ECO:0007669"/>
    <property type="project" value="UniProtKB-KW"/>
</dbReference>
<dbReference type="InterPro" id="IPR012318">
    <property type="entry name" value="HTH_CRP"/>
</dbReference>
<name>K8P5H5_9BRAD</name>
<dbReference type="EMBL" id="AGWY01000007">
    <property type="protein sequence ID" value="EKS37812.1"/>
    <property type="molecule type" value="Genomic_DNA"/>
</dbReference>
<dbReference type="HOGENOM" id="CLU_075053_0_0_5"/>
<feature type="domain" description="HTH crp-type" evidence="4">
    <location>
        <begin position="175"/>
        <end position="249"/>
    </location>
</feature>
<sequence length="270" mass="30227">MMGALYRLKNPELYHLIKNQSALSALVDMAPPDALLRKLKLHSRLDAQDVSAVRKLSFTYREMSAGDDFCRQGDKATSCAIVDEGMLGRYHTMSDGKRQYISLHIAGDWADAQGLFLDHMDHSICAMGRASVYSIPHQELFKLFKERPQIGFVVWRETLIDAAIFRMTITNNSSRHGAARLAHFFAELYYRANAVDLVRGGACALPLNQTQLGETLGMSIATVNRNLQKLRRSGAADWSGGRLIVKNWSKLTAIGGFDPSYIYQKVQGKR</sequence>
<keyword evidence="2" id="KW-0238">DNA-binding</keyword>
<dbReference type="PATRIC" id="fig|883079.3.peg.1785"/>
<dbReference type="InterPro" id="IPR036390">
    <property type="entry name" value="WH_DNA-bd_sf"/>
</dbReference>
<accession>K8P5H5</accession>
<dbReference type="Pfam" id="PF13545">
    <property type="entry name" value="HTH_Crp_2"/>
    <property type="match status" value="1"/>
</dbReference>
<dbReference type="Pfam" id="PF00027">
    <property type="entry name" value="cNMP_binding"/>
    <property type="match status" value="1"/>
</dbReference>
<gene>
    <name evidence="5" type="ORF">HMPREF9696_01762</name>
</gene>
<dbReference type="Proteomes" id="UP000001095">
    <property type="component" value="Unassembled WGS sequence"/>
</dbReference>
<reference evidence="5 6" key="1">
    <citation type="submission" date="2012-04" db="EMBL/GenBank/DDBJ databases">
        <title>The Genome Sequence of Afipia clevelandensis ATCC 49720.</title>
        <authorList>
            <consortium name="The Broad Institute Genome Sequencing Platform"/>
            <person name="Earl A."/>
            <person name="Ward D."/>
            <person name="Feldgarden M."/>
            <person name="Gevers D."/>
            <person name="Huys G."/>
            <person name="Walker B."/>
            <person name="Young S.K."/>
            <person name="Zeng Q."/>
            <person name="Gargeya S."/>
            <person name="Fitzgerald M."/>
            <person name="Haas B."/>
            <person name="Abouelleil A."/>
            <person name="Alvarado L."/>
            <person name="Arachchi H.M."/>
            <person name="Berlin A."/>
            <person name="Chapman S.B."/>
            <person name="Goldberg J."/>
            <person name="Griggs A."/>
            <person name="Gujja S."/>
            <person name="Hansen M."/>
            <person name="Howarth C."/>
            <person name="Imamovic A."/>
            <person name="Larimer J."/>
            <person name="McCowen C."/>
            <person name="Montmayeur A."/>
            <person name="Murphy C."/>
            <person name="Neiman D."/>
            <person name="Pearson M."/>
            <person name="Priest M."/>
            <person name="Roberts A."/>
            <person name="Saif S."/>
            <person name="Shea T."/>
            <person name="Sisk P."/>
            <person name="Sykes S."/>
            <person name="Wortman J."/>
            <person name="Nusbaum C."/>
            <person name="Birren B."/>
        </authorList>
    </citation>
    <scope>NUCLEOTIDE SEQUENCE [LARGE SCALE GENOMIC DNA]</scope>
    <source>
        <strain evidence="5 6">ATCC 49720</strain>
    </source>
</reference>
<evidence type="ECO:0000313" key="5">
    <source>
        <dbReference type="EMBL" id="EKS37812.1"/>
    </source>
</evidence>
<evidence type="ECO:0000259" key="4">
    <source>
        <dbReference type="PROSITE" id="PS51063"/>
    </source>
</evidence>
<keyword evidence="3" id="KW-0804">Transcription</keyword>
<evidence type="ECO:0000313" key="6">
    <source>
        <dbReference type="Proteomes" id="UP000001095"/>
    </source>
</evidence>
<organism evidence="5 6">
    <name type="scientific">Afipia clevelandensis ATCC 49720</name>
    <dbReference type="NCBI Taxonomy" id="883079"/>
    <lineage>
        <taxon>Bacteria</taxon>
        <taxon>Pseudomonadati</taxon>
        <taxon>Pseudomonadota</taxon>
        <taxon>Alphaproteobacteria</taxon>
        <taxon>Hyphomicrobiales</taxon>
        <taxon>Nitrobacteraceae</taxon>
        <taxon>Afipia</taxon>
    </lineage>
</organism>
<dbReference type="Gene3D" id="2.60.120.10">
    <property type="entry name" value="Jelly Rolls"/>
    <property type="match status" value="1"/>
</dbReference>
<dbReference type="InterPro" id="IPR000595">
    <property type="entry name" value="cNMP-bd_dom"/>
</dbReference>